<evidence type="ECO:0000313" key="5">
    <source>
        <dbReference type="Proteomes" id="UP000562982"/>
    </source>
</evidence>
<dbReference type="EMBL" id="QQAW01000009">
    <property type="protein sequence ID" value="RDI36608.1"/>
    <property type="molecule type" value="Genomic_DNA"/>
</dbReference>
<keyword evidence="1" id="KW-0812">Transmembrane</keyword>
<feature type="transmembrane region" description="Helical" evidence="1">
    <location>
        <begin position="108"/>
        <end position="131"/>
    </location>
</feature>
<keyword evidence="1" id="KW-1133">Transmembrane helix</keyword>
<feature type="transmembrane region" description="Helical" evidence="1">
    <location>
        <begin position="76"/>
        <end position="101"/>
    </location>
</feature>
<evidence type="ECO:0000313" key="2">
    <source>
        <dbReference type="EMBL" id="MBB2187712.1"/>
    </source>
</evidence>
<reference evidence="2 5" key="2">
    <citation type="submission" date="2020-04" db="EMBL/GenBank/DDBJ databases">
        <title>Description of novel Gluconacetobacter.</title>
        <authorList>
            <person name="Sombolestani A."/>
        </authorList>
    </citation>
    <scope>NUCLEOTIDE SEQUENCE [LARGE SCALE GENOMIC DNA]</scope>
    <source>
        <strain evidence="2 5">LMG 1382</strain>
    </source>
</reference>
<dbReference type="RefSeq" id="WP_114728396.1">
    <property type="nucleotide sequence ID" value="NZ_BJMI01000008.1"/>
</dbReference>
<proteinExistence type="predicted"/>
<reference evidence="3 4" key="1">
    <citation type="submission" date="2018-07" db="EMBL/GenBank/DDBJ databases">
        <title>Genomic Encyclopedia of Type Strains, Phase IV (KMG-IV): sequencing the most valuable type-strain genomes for metagenomic binning, comparative biology and taxonomic classification.</title>
        <authorList>
            <person name="Goeker M."/>
        </authorList>
    </citation>
    <scope>NUCLEOTIDE SEQUENCE [LARGE SCALE GENOMIC DNA]</scope>
    <source>
        <strain evidence="3 4">DSM 5603</strain>
    </source>
</reference>
<dbReference type="Pfam" id="PF22564">
    <property type="entry name" value="HAAS"/>
    <property type="match status" value="1"/>
</dbReference>
<feature type="transmembrane region" description="Helical" evidence="1">
    <location>
        <begin position="151"/>
        <end position="174"/>
    </location>
</feature>
<name>A0A370FYP9_GLULI</name>
<keyword evidence="1" id="KW-0472">Membrane</keyword>
<gene>
    <name evidence="3" type="ORF">C7453_109126</name>
    <name evidence="2" type="ORF">HLH32_15260</name>
</gene>
<dbReference type="Proteomes" id="UP000254958">
    <property type="component" value="Unassembled WGS sequence"/>
</dbReference>
<dbReference type="Proteomes" id="UP000562982">
    <property type="component" value="Unassembled WGS sequence"/>
</dbReference>
<comment type="caution">
    <text evidence="3">The sequence shown here is derived from an EMBL/GenBank/DDBJ whole genome shotgun (WGS) entry which is preliminary data.</text>
</comment>
<protein>
    <submittedName>
        <fullName evidence="2">DUF1700 domain-containing protein</fullName>
    </submittedName>
    <submittedName>
        <fullName evidence="3">Putative membrane protein</fullName>
    </submittedName>
</protein>
<evidence type="ECO:0000256" key="1">
    <source>
        <dbReference type="SAM" id="Phobius"/>
    </source>
</evidence>
<dbReference type="EMBL" id="JABEQI010000010">
    <property type="protein sequence ID" value="MBB2187712.1"/>
    <property type="molecule type" value="Genomic_DNA"/>
</dbReference>
<accession>A0A370FYP9</accession>
<evidence type="ECO:0000313" key="3">
    <source>
        <dbReference type="EMBL" id="RDI36608.1"/>
    </source>
</evidence>
<organism evidence="3 4">
    <name type="scientific">Gluconacetobacter liquefaciens</name>
    <name type="common">Acetobacter liquefaciens</name>
    <dbReference type="NCBI Taxonomy" id="89584"/>
    <lineage>
        <taxon>Bacteria</taxon>
        <taxon>Pseudomonadati</taxon>
        <taxon>Pseudomonadota</taxon>
        <taxon>Alphaproteobacteria</taxon>
        <taxon>Acetobacterales</taxon>
        <taxon>Acetobacteraceae</taxon>
        <taxon>Gluconacetobacter</taxon>
    </lineage>
</organism>
<evidence type="ECO:0000313" key="4">
    <source>
        <dbReference type="Proteomes" id="UP000254958"/>
    </source>
</evidence>
<dbReference type="OrthoDB" id="9804829at2"/>
<sequence length="194" mass="20542">MNERDSFLRRLRSGLWGLPRSAIDDIIADYEGHFDAGRAAGRSDADVAASLGDPARLARELRAEAGLRRWEDERSLAAALGVIVGIIGLAALDLFVVLPVLVSVVSTLFAFLLVGLVTALGGGLMLPFAFITNLPGFTGDRLQAGLLSLGVMSGGAALTALCILFTIGLVNLLVRYGRAHYRLIARGSNAPLRD</sequence>
<dbReference type="AlphaFoldDB" id="A0A370FYP9"/>
<keyword evidence="4" id="KW-1185">Reference proteome</keyword>